<dbReference type="PANTHER" id="PTHR35122">
    <property type="entry name" value="OSJNBA0093F12.14 PROTEIN"/>
    <property type="match status" value="1"/>
</dbReference>
<protein>
    <recommendedName>
        <fullName evidence="4">Late embryogenesis abundant protein</fullName>
    </recommendedName>
</protein>
<proteinExistence type="predicted"/>
<accession>A0A833QHU4</accession>
<dbReference type="Pfam" id="PF22272">
    <property type="entry name" value="LEA_3b"/>
    <property type="match status" value="1"/>
</dbReference>
<comment type="caution">
    <text evidence="2">The sequence shown here is derived from an EMBL/GenBank/DDBJ whole genome shotgun (WGS) entry which is preliminary data.</text>
</comment>
<gene>
    <name evidence="2" type="ORF">FCM35_KLT13763</name>
</gene>
<feature type="compositionally biased region" description="Polar residues" evidence="1">
    <location>
        <begin position="82"/>
        <end position="100"/>
    </location>
</feature>
<name>A0A833QHU4_9POAL</name>
<keyword evidence="3" id="KW-1185">Reference proteome</keyword>
<organism evidence="2 3">
    <name type="scientific">Carex littledalei</name>
    <dbReference type="NCBI Taxonomy" id="544730"/>
    <lineage>
        <taxon>Eukaryota</taxon>
        <taxon>Viridiplantae</taxon>
        <taxon>Streptophyta</taxon>
        <taxon>Embryophyta</taxon>
        <taxon>Tracheophyta</taxon>
        <taxon>Spermatophyta</taxon>
        <taxon>Magnoliopsida</taxon>
        <taxon>Liliopsida</taxon>
        <taxon>Poales</taxon>
        <taxon>Cyperaceae</taxon>
        <taxon>Cyperoideae</taxon>
        <taxon>Cariceae</taxon>
        <taxon>Carex</taxon>
        <taxon>Carex subgen. Euthyceras</taxon>
    </lineage>
</organism>
<dbReference type="OrthoDB" id="606645at2759"/>
<sequence>MAVNSKGRTIAGIVGKQFTNQILSPFRAIPLSASRRNVHASTYDKNIDDLRPSVVPDYVIDTNSDKYWGPNPKTGVFGPANASVSGGTTDQNQSANSTSSVLDQKVWFRFSEDSI</sequence>
<reference evidence="2" key="1">
    <citation type="submission" date="2020-01" db="EMBL/GenBank/DDBJ databases">
        <title>Genome sequence of Kobresia littledalei, the first chromosome-level genome in the family Cyperaceae.</title>
        <authorList>
            <person name="Qu G."/>
        </authorList>
    </citation>
    <scope>NUCLEOTIDE SEQUENCE</scope>
    <source>
        <strain evidence="2">C.B.Clarke</strain>
        <tissue evidence="2">Leaf</tissue>
    </source>
</reference>
<evidence type="ECO:0000256" key="1">
    <source>
        <dbReference type="SAM" id="MobiDB-lite"/>
    </source>
</evidence>
<dbReference type="AlphaFoldDB" id="A0A833QHU4"/>
<evidence type="ECO:0000313" key="3">
    <source>
        <dbReference type="Proteomes" id="UP000623129"/>
    </source>
</evidence>
<dbReference type="InterPro" id="IPR039291">
    <property type="entry name" value="At5g17165-like"/>
</dbReference>
<evidence type="ECO:0008006" key="4">
    <source>
        <dbReference type="Google" id="ProtNLM"/>
    </source>
</evidence>
<feature type="region of interest" description="Disordered" evidence="1">
    <location>
        <begin position="70"/>
        <end position="100"/>
    </location>
</feature>
<dbReference type="Proteomes" id="UP000623129">
    <property type="component" value="Unassembled WGS sequence"/>
</dbReference>
<dbReference type="PANTHER" id="PTHR35122:SF2">
    <property type="entry name" value="OS04G0598000 PROTEIN"/>
    <property type="match status" value="1"/>
</dbReference>
<dbReference type="EMBL" id="SWLB01000026">
    <property type="protein sequence ID" value="KAF3321547.1"/>
    <property type="molecule type" value="Genomic_DNA"/>
</dbReference>
<evidence type="ECO:0000313" key="2">
    <source>
        <dbReference type="EMBL" id="KAF3321547.1"/>
    </source>
</evidence>